<evidence type="ECO:0000256" key="1">
    <source>
        <dbReference type="SAM" id="Phobius"/>
    </source>
</evidence>
<reference evidence="2 3" key="1">
    <citation type="submission" date="2019-01" db="EMBL/GenBank/DDBJ databases">
        <authorList>
            <consortium name="Pathogen Informatics"/>
        </authorList>
    </citation>
    <scope>NUCLEOTIDE SEQUENCE [LARGE SCALE GENOMIC DNA]</scope>
    <source>
        <strain evidence="2 3">NCTC10184</strain>
    </source>
</reference>
<keyword evidence="3" id="KW-1185">Reference proteome</keyword>
<dbReference type="AlphaFoldDB" id="A0A449BA32"/>
<keyword evidence="1" id="KW-1133">Transmembrane helix</keyword>
<dbReference type="RefSeq" id="WP_129622878.1">
    <property type="nucleotide sequence ID" value="NZ_LR215043.1"/>
</dbReference>
<name>A0A449BA32_9BACT</name>
<gene>
    <name evidence="2" type="ORF">NCTC10184_00246</name>
</gene>
<organism evidence="2 3">
    <name type="scientific">Mycoplasmopsis columbinasalis</name>
    <dbReference type="NCBI Taxonomy" id="114880"/>
    <lineage>
        <taxon>Bacteria</taxon>
        <taxon>Bacillati</taxon>
        <taxon>Mycoplasmatota</taxon>
        <taxon>Mycoplasmoidales</taxon>
        <taxon>Metamycoplasmataceae</taxon>
        <taxon>Mycoplasmopsis</taxon>
    </lineage>
</organism>
<proteinExistence type="predicted"/>
<dbReference type="EMBL" id="LR215043">
    <property type="protein sequence ID" value="VEU78027.1"/>
    <property type="molecule type" value="Genomic_DNA"/>
</dbReference>
<accession>A0A449BA32</accession>
<dbReference type="Proteomes" id="UP000290876">
    <property type="component" value="Chromosome"/>
</dbReference>
<dbReference type="KEGG" id="mcob:NCTC10184_00246"/>
<keyword evidence="1" id="KW-0472">Membrane</keyword>
<evidence type="ECO:0000313" key="2">
    <source>
        <dbReference type="EMBL" id="VEU78027.1"/>
    </source>
</evidence>
<feature type="transmembrane region" description="Helical" evidence="1">
    <location>
        <begin position="72"/>
        <end position="100"/>
    </location>
</feature>
<keyword evidence="1" id="KW-0812">Transmembrane</keyword>
<protein>
    <submittedName>
        <fullName evidence="2">Uncharacterized protein</fullName>
    </submittedName>
</protein>
<sequence>MPKLPSILTGKTRSNSDLELTLVTIADAKKYKILGREEIENLTNEQRDILLDAAKNDLDTDKKSFLSKQMKIYFSTLSIFFISLGIIAIGVLLCLGVFIWK</sequence>
<evidence type="ECO:0000313" key="3">
    <source>
        <dbReference type="Proteomes" id="UP000290876"/>
    </source>
</evidence>